<dbReference type="Gene3D" id="3.40.50.300">
    <property type="entry name" value="P-loop containing nucleotide triphosphate hydrolases"/>
    <property type="match status" value="1"/>
</dbReference>
<accession>A0A8H2XHD2</accession>
<proteinExistence type="predicted"/>
<protein>
    <recommendedName>
        <fullName evidence="2">Nephrocystin 3-like N-terminal domain-containing protein</fullName>
    </recommendedName>
</protein>
<sequence>MSTDTPGSPTDHERSRYWITDVEVTPANTDPSCEFSAKMFIDHELVCDLPAIDSTRPLQWSGLLLCDVSLASTVTLRLCKSRGKPRDFNFPPFSIAEVDEETGEITLGLPKAVWVVTIKCLTPAIANQLFTNELERFNAIEGVYDSLPSGVTVKYLFKHALQFASFAAKVRRQKREMPKARKMTRSLIQGLPESTAKVSFLICMKAWELLDQQAELDDSVQATLHGLTRMQGLIDVMSQASNSMLATAMSQSKEAIHGILALLEDISMFIFNRLTTNDLARASSEEEDTSNTYEVEAYLARLEDLQRAFYSTWSPIAASLNPGHGANNTPSDGLAPERDDKAVLNEAAKLDWYEVVNLLRPVNPSGYDLDQGCLDGTREALLNRILTWSQNRESAETFMWISGQAGMGKTAVATSLCQRLDNVRALACSFFCRRDDPNSNDPLSLINSLICDIAMSCPAYARQVTIAIRANPKLCFAQLSLRYEYLVKRPLQRLRHISMPITLVVVVDGLDECGDYIARGKMLHKLFEVSRLVPWLKVIVTGRPVVEMQQYFEATCLYKTVVHLHDYDASPDIRTYIEGQVAELAEKEHWPSASINELCNMSHGVFLWATLAVKYIKKSAFPALPRLRKVLSNQKSPVMDQFDVLYTQVLETAIDGEDDEIKAVYLQCIGAIFATSECEPLAAPDLQYLFMAAGRIDLMDNALSSITHRSRSS</sequence>
<evidence type="ECO:0000256" key="1">
    <source>
        <dbReference type="ARBA" id="ARBA00022737"/>
    </source>
</evidence>
<dbReference type="EMBL" id="CAJMWV010000979">
    <property type="protein sequence ID" value="CAE6423038.1"/>
    <property type="molecule type" value="Genomic_DNA"/>
</dbReference>
<dbReference type="Proteomes" id="UP000663831">
    <property type="component" value="Unassembled WGS sequence"/>
</dbReference>
<reference evidence="3" key="1">
    <citation type="submission" date="2021-01" db="EMBL/GenBank/DDBJ databases">
        <authorList>
            <person name="Kaushik A."/>
        </authorList>
    </citation>
    <scope>NUCLEOTIDE SEQUENCE</scope>
    <source>
        <strain evidence="3">AG3-1AP</strain>
    </source>
</reference>
<dbReference type="PANTHER" id="PTHR10039">
    <property type="entry name" value="AMELOGENIN"/>
    <property type="match status" value="1"/>
</dbReference>
<evidence type="ECO:0000259" key="2">
    <source>
        <dbReference type="Pfam" id="PF24883"/>
    </source>
</evidence>
<feature type="domain" description="Nephrocystin 3-like N-terminal" evidence="2">
    <location>
        <begin position="376"/>
        <end position="543"/>
    </location>
</feature>
<dbReference type="AlphaFoldDB" id="A0A8H2XHD2"/>
<dbReference type="PANTHER" id="PTHR10039:SF14">
    <property type="entry name" value="NACHT DOMAIN-CONTAINING PROTEIN"/>
    <property type="match status" value="1"/>
</dbReference>
<name>A0A8H2XHD2_9AGAM</name>
<dbReference type="InterPro" id="IPR027417">
    <property type="entry name" value="P-loop_NTPase"/>
</dbReference>
<dbReference type="InterPro" id="IPR056884">
    <property type="entry name" value="NPHP3-like_N"/>
</dbReference>
<comment type="caution">
    <text evidence="3">The sequence shown here is derived from an EMBL/GenBank/DDBJ whole genome shotgun (WGS) entry which is preliminary data.</text>
</comment>
<gene>
    <name evidence="3" type="ORF">RDB_LOCUS34379</name>
</gene>
<organism evidence="3 4">
    <name type="scientific">Rhizoctonia solani</name>
    <dbReference type="NCBI Taxonomy" id="456999"/>
    <lineage>
        <taxon>Eukaryota</taxon>
        <taxon>Fungi</taxon>
        <taxon>Dikarya</taxon>
        <taxon>Basidiomycota</taxon>
        <taxon>Agaricomycotina</taxon>
        <taxon>Agaricomycetes</taxon>
        <taxon>Cantharellales</taxon>
        <taxon>Ceratobasidiaceae</taxon>
        <taxon>Rhizoctonia</taxon>
    </lineage>
</organism>
<dbReference type="Pfam" id="PF24883">
    <property type="entry name" value="NPHP3_N"/>
    <property type="match status" value="1"/>
</dbReference>
<keyword evidence="1" id="KW-0677">Repeat</keyword>
<dbReference type="SUPFAM" id="SSF52540">
    <property type="entry name" value="P-loop containing nucleoside triphosphate hydrolases"/>
    <property type="match status" value="1"/>
</dbReference>
<evidence type="ECO:0000313" key="4">
    <source>
        <dbReference type="Proteomes" id="UP000663831"/>
    </source>
</evidence>
<evidence type="ECO:0000313" key="3">
    <source>
        <dbReference type="EMBL" id="CAE6423038.1"/>
    </source>
</evidence>